<organism evidence="3 4">
    <name type="scientific">Pristionchus entomophagus</name>
    <dbReference type="NCBI Taxonomy" id="358040"/>
    <lineage>
        <taxon>Eukaryota</taxon>
        <taxon>Metazoa</taxon>
        <taxon>Ecdysozoa</taxon>
        <taxon>Nematoda</taxon>
        <taxon>Chromadorea</taxon>
        <taxon>Rhabditida</taxon>
        <taxon>Rhabditina</taxon>
        <taxon>Diplogasteromorpha</taxon>
        <taxon>Diplogasteroidea</taxon>
        <taxon>Neodiplogasteridae</taxon>
        <taxon>Pristionchus</taxon>
    </lineage>
</organism>
<protein>
    <recommendedName>
        <fullName evidence="2">Phospholipid scramblase</fullName>
    </recommendedName>
</protein>
<dbReference type="PANTHER" id="PTHR23248">
    <property type="entry name" value="PHOSPHOLIPID SCRAMBLASE-RELATED"/>
    <property type="match status" value="1"/>
</dbReference>
<evidence type="ECO:0000313" key="4">
    <source>
        <dbReference type="Proteomes" id="UP001432027"/>
    </source>
</evidence>
<comment type="cofactor">
    <cofactor evidence="2">
        <name>Ca(2+)</name>
        <dbReference type="ChEBI" id="CHEBI:29108"/>
    </cofactor>
</comment>
<dbReference type="GO" id="GO:0017128">
    <property type="term" value="F:phospholipid scramblase activity"/>
    <property type="evidence" value="ECO:0007669"/>
    <property type="project" value="InterPro"/>
</dbReference>
<comment type="similarity">
    <text evidence="1 2">Belongs to the phospholipid scramblase family.</text>
</comment>
<keyword evidence="4" id="KW-1185">Reference proteome</keyword>
<dbReference type="PANTHER" id="PTHR23248:SF63">
    <property type="entry name" value="PHOSPHOLIPID SCRAMBLASE"/>
    <property type="match status" value="1"/>
</dbReference>
<accession>A0AAV5THV9</accession>
<dbReference type="AlphaFoldDB" id="A0AAV5THV9"/>
<keyword evidence="2" id="KW-0564">Palmitate</keyword>
<keyword evidence="2" id="KW-0449">Lipoprotein</keyword>
<dbReference type="Pfam" id="PF03803">
    <property type="entry name" value="Scramblase"/>
    <property type="match status" value="1"/>
</dbReference>
<dbReference type="InterPro" id="IPR005552">
    <property type="entry name" value="Scramblase"/>
</dbReference>
<dbReference type="EMBL" id="BTSX01000004">
    <property type="protein sequence ID" value="GMS93862.1"/>
    <property type="molecule type" value="Genomic_DNA"/>
</dbReference>
<evidence type="ECO:0000256" key="2">
    <source>
        <dbReference type="RuleBase" id="RU363116"/>
    </source>
</evidence>
<keyword evidence="2" id="KW-0106">Calcium</keyword>
<reference evidence="3" key="1">
    <citation type="submission" date="2023-10" db="EMBL/GenBank/DDBJ databases">
        <title>Genome assembly of Pristionchus species.</title>
        <authorList>
            <person name="Yoshida K."/>
            <person name="Sommer R.J."/>
        </authorList>
    </citation>
    <scope>NUCLEOTIDE SEQUENCE</scope>
    <source>
        <strain evidence="3">RS0144</strain>
    </source>
</reference>
<feature type="non-terminal residue" evidence="3">
    <location>
        <position position="1"/>
    </location>
</feature>
<evidence type="ECO:0000313" key="3">
    <source>
        <dbReference type="EMBL" id="GMS93862.1"/>
    </source>
</evidence>
<evidence type="ECO:0000256" key="1">
    <source>
        <dbReference type="ARBA" id="ARBA00005350"/>
    </source>
</evidence>
<proteinExistence type="inferred from homology"/>
<name>A0AAV5THV9_9BILA</name>
<dbReference type="Proteomes" id="UP001432027">
    <property type="component" value="Unassembled WGS sequence"/>
</dbReference>
<gene>
    <name evidence="3" type="ORF">PENTCL1PPCAC_16037</name>
</gene>
<comment type="caution">
    <text evidence="3">The sequence shown here is derived from an EMBL/GenBank/DDBJ whole genome shotgun (WGS) entry which is preliminary data.</text>
</comment>
<dbReference type="GO" id="GO:0005886">
    <property type="term" value="C:plasma membrane"/>
    <property type="evidence" value="ECO:0007669"/>
    <property type="project" value="TreeGrafter"/>
</dbReference>
<comment type="function">
    <text evidence="2">May mediate accelerated ATP-independent bidirectional transbilayer migration of phospholipids upon binding calcium ions that results in a loss of phospholipid asymmetry in the plasma membrane.</text>
</comment>
<sequence>SLIDMLKQLIAIYFCCFHFHSATQINTLGGISSNFDEEEIGGICKRWAGCCQESFTDADNFEVSFPIDLSVSVKATLIGAAFLIDFVHFEQ</sequence>